<dbReference type="Proteomes" id="UP000318081">
    <property type="component" value="Chromosome"/>
</dbReference>
<name>A0ABX5XY52_9BACT</name>
<dbReference type="CDD" id="cd02619">
    <property type="entry name" value="Peptidase_C1"/>
    <property type="match status" value="1"/>
</dbReference>
<organism evidence="2 3">
    <name type="scientific">Stieleria magnilauensis</name>
    <dbReference type="NCBI Taxonomy" id="2527963"/>
    <lineage>
        <taxon>Bacteria</taxon>
        <taxon>Pseudomonadati</taxon>
        <taxon>Planctomycetota</taxon>
        <taxon>Planctomycetia</taxon>
        <taxon>Pirellulales</taxon>
        <taxon>Pirellulaceae</taxon>
        <taxon>Stieleria</taxon>
    </lineage>
</organism>
<evidence type="ECO:0000313" key="3">
    <source>
        <dbReference type="Proteomes" id="UP000318081"/>
    </source>
</evidence>
<gene>
    <name evidence="2" type="ORF">TBK1r_37110</name>
</gene>
<sequence>MSTFVPLGFGWQPDLPDGRDRTYRDCEIMDTLKRLPDPTGAALPDVVDLRRDCGGVYFTDVDDQGPLNASSAFAVLAMVEYFQRRIHARTFDGSKLFLYQATRHRLTASQQPPADAGAEIRGTLKTLMQIGVPVETRWPYQTERFATEPSPFVVADAKRLANVLYLRLDEPNRPGARTWAIVKSFLAAGFPVVFGFSVPSSITFDAHIPYRPERDATRGGQTVVAIGYHANRYGPDQDALLIRSSWGRRWGDNGNGWLPAAFIRRQLARDFWTLISADWLDSGELSRPAVCG</sequence>
<dbReference type="Pfam" id="PF00112">
    <property type="entry name" value="Peptidase_C1"/>
    <property type="match status" value="1"/>
</dbReference>
<evidence type="ECO:0000313" key="2">
    <source>
        <dbReference type="EMBL" id="QDV84759.1"/>
    </source>
</evidence>
<proteinExistence type="predicted"/>
<accession>A0ABX5XY52</accession>
<dbReference type="InterPro" id="IPR038765">
    <property type="entry name" value="Papain-like_cys_pep_sf"/>
</dbReference>
<feature type="domain" description="Peptidase C1A papain C-terminal" evidence="1">
    <location>
        <begin position="43"/>
        <end position="254"/>
    </location>
</feature>
<reference evidence="2 3" key="1">
    <citation type="submission" date="2019-02" db="EMBL/GenBank/DDBJ databases">
        <title>Deep-cultivation of Planctomycetes and their phenomic and genomic characterization uncovers novel biology.</title>
        <authorList>
            <person name="Wiegand S."/>
            <person name="Jogler M."/>
            <person name="Boedeker C."/>
            <person name="Pinto D."/>
            <person name="Vollmers J."/>
            <person name="Rivas-Marin E."/>
            <person name="Kohn T."/>
            <person name="Peeters S.H."/>
            <person name="Heuer A."/>
            <person name="Rast P."/>
            <person name="Oberbeckmann S."/>
            <person name="Bunk B."/>
            <person name="Jeske O."/>
            <person name="Meyerdierks A."/>
            <person name="Storesund J.E."/>
            <person name="Kallscheuer N."/>
            <person name="Luecker S."/>
            <person name="Lage O.M."/>
            <person name="Pohl T."/>
            <person name="Merkel B.J."/>
            <person name="Hornburger P."/>
            <person name="Mueller R.-W."/>
            <person name="Bruemmer F."/>
            <person name="Labrenz M."/>
            <person name="Spormann A.M."/>
            <person name="Op den Camp H."/>
            <person name="Overmann J."/>
            <person name="Amann R."/>
            <person name="Jetten M.S.M."/>
            <person name="Mascher T."/>
            <person name="Medema M.H."/>
            <person name="Devos D.P."/>
            <person name="Kaster A.-K."/>
            <person name="Ovreas L."/>
            <person name="Rohde M."/>
            <person name="Galperin M.Y."/>
            <person name="Jogler C."/>
        </authorList>
    </citation>
    <scope>NUCLEOTIDE SEQUENCE [LARGE SCALE GENOMIC DNA]</scope>
    <source>
        <strain evidence="2 3">TBK1r</strain>
    </source>
</reference>
<dbReference type="RefSeq" id="WP_145213424.1">
    <property type="nucleotide sequence ID" value="NZ_CP036432.1"/>
</dbReference>
<dbReference type="EMBL" id="CP036432">
    <property type="protein sequence ID" value="QDV84759.1"/>
    <property type="molecule type" value="Genomic_DNA"/>
</dbReference>
<evidence type="ECO:0000259" key="1">
    <source>
        <dbReference type="Pfam" id="PF00112"/>
    </source>
</evidence>
<dbReference type="Gene3D" id="3.90.70.10">
    <property type="entry name" value="Cysteine proteinases"/>
    <property type="match status" value="1"/>
</dbReference>
<protein>
    <recommendedName>
        <fullName evidence="1">Peptidase C1A papain C-terminal domain-containing protein</fullName>
    </recommendedName>
</protein>
<dbReference type="InterPro" id="IPR000668">
    <property type="entry name" value="Peptidase_C1A_C"/>
</dbReference>
<keyword evidence="3" id="KW-1185">Reference proteome</keyword>
<dbReference type="SUPFAM" id="SSF54001">
    <property type="entry name" value="Cysteine proteinases"/>
    <property type="match status" value="1"/>
</dbReference>